<keyword evidence="1" id="KW-1133">Transmembrane helix</keyword>
<dbReference type="InterPro" id="IPR021424">
    <property type="entry name" value="PorA"/>
</dbReference>
<feature type="transmembrane region" description="Helical" evidence="1">
    <location>
        <begin position="188"/>
        <end position="208"/>
    </location>
</feature>
<evidence type="ECO:0000313" key="2">
    <source>
        <dbReference type="EMBL" id="QQB47044.1"/>
    </source>
</evidence>
<proteinExistence type="predicted"/>
<dbReference type="Proteomes" id="UP000596145">
    <property type="component" value="Chromosome"/>
</dbReference>
<evidence type="ECO:0000313" key="3">
    <source>
        <dbReference type="Proteomes" id="UP000596145"/>
    </source>
</evidence>
<dbReference type="EMBL" id="CP066007">
    <property type="protein sequence ID" value="QQB47044.1"/>
    <property type="molecule type" value="Genomic_DNA"/>
</dbReference>
<dbReference type="AlphaFoldDB" id="A0A7T4EGN3"/>
<protein>
    <submittedName>
        <fullName evidence="2">DUF3068 domain-containing protein</fullName>
    </submittedName>
</protein>
<dbReference type="Pfam" id="PF11271">
    <property type="entry name" value="PorA"/>
    <property type="match status" value="1"/>
</dbReference>
<evidence type="ECO:0000256" key="1">
    <source>
        <dbReference type="SAM" id="Phobius"/>
    </source>
</evidence>
<reference evidence="2 3" key="1">
    <citation type="submission" date="2020-12" db="EMBL/GenBank/DDBJ databases">
        <title>FDA dAtabase for Regulatory Grade micrObial Sequences (FDA-ARGOS): Supporting development and validation of Infectious Disease Dx tests.</title>
        <authorList>
            <person name="Sproer C."/>
            <person name="Gronow S."/>
            <person name="Severitt S."/>
            <person name="Schroder I."/>
            <person name="Tallon L."/>
            <person name="Sadzewicz L."/>
            <person name="Zhao X."/>
            <person name="Boylan J."/>
            <person name="Ott S."/>
            <person name="Bowen H."/>
            <person name="Vavikolanu K."/>
            <person name="Mehta A."/>
            <person name="Aluvathingal J."/>
            <person name="Nadendla S."/>
            <person name="Lowell S."/>
            <person name="Myers T."/>
            <person name="Yan Y."/>
            <person name="Sichtig H."/>
        </authorList>
    </citation>
    <scope>NUCLEOTIDE SEQUENCE [LARGE SCALE GENOMIC DNA]</scope>
    <source>
        <strain evidence="2 3">FDAARGOS_1053</strain>
    </source>
</reference>
<sequence length="213" mass="23662">MVRNLFIGVGAALLVLLWLLQSLITPTMANYQAQLVGDGQTRTVSVVRHGKTVTATDVYTGHLDRDVSGTYLIDPKSGFPAKKATHTGLTYYFPMPTEERSYVIYDPLTGDADTVDYVDPEQRDGMKLYVFRENTPRLREVTIEPHSGIVVDAREDVDGTVIAFDEATRTDALARAEAAYRQHRSLEVARFLLTVAGGGCIIVGLWLWTKRVL</sequence>
<dbReference type="RefSeq" id="WP_084037146.1">
    <property type="nucleotide sequence ID" value="NZ_CP066007.1"/>
</dbReference>
<organism evidence="2 3">
    <name type="scientific">Corynebacterium glucuronolyticum</name>
    <dbReference type="NCBI Taxonomy" id="39791"/>
    <lineage>
        <taxon>Bacteria</taxon>
        <taxon>Bacillati</taxon>
        <taxon>Actinomycetota</taxon>
        <taxon>Actinomycetes</taxon>
        <taxon>Mycobacteriales</taxon>
        <taxon>Corynebacteriaceae</taxon>
        <taxon>Corynebacterium</taxon>
    </lineage>
</organism>
<dbReference type="GeneID" id="92761152"/>
<name>A0A7T4EGN3_9CORY</name>
<gene>
    <name evidence="2" type="ORF">I6I10_03810</name>
</gene>
<accession>A0A7T4EGN3</accession>
<keyword evidence="1" id="KW-0472">Membrane</keyword>
<keyword evidence="1" id="KW-0812">Transmembrane</keyword>
<dbReference type="OrthoDB" id="153031at2"/>